<dbReference type="PANTHER" id="PTHR37694">
    <property type="entry name" value="SLR8022 PROTEIN"/>
    <property type="match status" value="1"/>
</dbReference>
<dbReference type="SUPFAM" id="SSF51182">
    <property type="entry name" value="RmlC-like cupins"/>
    <property type="match status" value="1"/>
</dbReference>
<protein>
    <submittedName>
        <fullName evidence="2">Cupin domain-containing protein</fullName>
    </submittedName>
</protein>
<dbReference type="InterPro" id="IPR013096">
    <property type="entry name" value="Cupin_2"/>
</dbReference>
<dbReference type="InterPro" id="IPR014710">
    <property type="entry name" value="RmlC-like_jellyroll"/>
</dbReference>
<dbReference type="RefSeq" id="WP_347327328.1">
    <property type="nucleotide sequence ID" value="NZ_JBCGUH010000025.1"/>
</dbReference>
<evidence type="ECO:0000259" key="1">
    <source>
        <dbReference type="Pfam" id="PF07883"/>
    </source>
</evidence>
<accession>A0ABW4RLF9</accession>
<feature type="domain" description="Cupin type-2" evidence="1">
    <location>
        <begin position="32"/>
        <end position="100"/>
    </location>
</feature>
<sequence>MKIESLHQHQHYDTARFTKRIVFQHTGNNVFVLNFEPGQQLPAHRHPGSDLYLLMVSGKGTLTIDQQEVGLHTGDMMHVEADEWMSYRGDEKESSSLYVVLVS</sequence>
<dbReference type="InterPro" id="IPR011051">
    <property type="entry name" value="RmlC_Cupin_sf"/>
</dbReference>
<evidence type="ECO:0000313" key="2">
    <source>
        <dbReference type="EMBL" id="MFD1887157.1"/>
    </source>
</evidence>
<reference evidence="3" key="1">
    <citation type="journal article" date="2019" name="Int. J. Syst. Evol. Microbiol.">
        <title>The Global Catalogue of Microorganisms (GCM) 10K type strain sequencing project: providing services to taxonomists for standard genome sequencing and annotation.</title>
        <authorList>
            <consortium name="The Broad Institute Genomics Platform"/>
            <consortium name="The Broad Institute Genome Sequencing Center for Infectious Disease"/>
            <person name="Wu L."/>
            <person name="Ma J."/>
        </authorList>
    </citation>
    <scope>NUCLEOTIDE SEQUENCE [LARGE SCALE GENOMIC DNA]</scope>
    <source>
        <strain evidence="3">CCUG 54950</strain>
    </source>
</reference>
<dbReference type="Gene3D" id="2.60.120.10">
    <property type="entry name" value="Jelly Rolls"/>
    <property type="match status" value="1"/>
</dbReference>
<proteinExistence type="predicted"/>
<organism evidence="2 3">
    <name type="scientific">Paenibacillus wenxiniae</name>
    <dbReference type="NCBI Taxonomy" id="1636843"/>
    <lineage>
        <taxon>Bacteria</taxon>
        <taxon>Bacillati</taxon>
        <taxon>Bacillota</taxon>
        <taxon>Bacilli</taxon>
        <taxon>Bacillales</taxon>
        <taxon>Paenibacillaceae</taxon>
        <taxon>Paenibacillus</taxon>
    </lineage>
</organism>
<dbReference type="Proteomes" id="UP001597233">
    <property type="component" value="Unassembled WGS sequence"/>
</dbReference>
<evidence type="ECO:0000313" key="3">
    <source>
        <dbReference type="Proteomes" id="UP001597233"/>
    </source>
</evidence>
<gene>
    <name evidence="2" type="ORF">ACFSC9_16820</name>
</gene>
<dbReference type="EMBL" id="JBHUEH010000023">
    <property type="protein sequence ID" value="MFD1887157.1"/>
    <property type="molecule type" value="Genomic_DNA"/>
</dbReference>
<name>A0ABW4RLF9_9BACL</name>
<comment type="caution">
    <text evidence="2">The sequence shown here is derived from an EMBL/GenBank/DDBJ whole genome shotgun (WGS) entry which is preliminary data.</text>
</comment>
<dbReference type="PANTHER" id="PTHR37694:SF1">
    <property type="entry name" value="SLR8022 PROTEIN"/>
    <property type="match status" value="1"/>
</dbReference>
<keyword evidence="3" id="KW-1185">Reference proteome</keyword>
<dbReference type="Pfam" id="PF07883">
    <property type="entry name" value="Cupin_2"/>
    <property type="match status" value="1"/>
</dbReference>